<keyword evidence="2" id="KW-1185">Reference proteome</keyword>
<sequence length="50" mass="5792">MILLKSLWIGTSPPIERVCSSEVLGQKNWTYRIEEIDHQLVLVQGLRVKN</sequence>
<reference evidence="1 2" key="1">
    <citation type="journal article" date="2018" name="Sci. Rep.">
        <title>A novel species of the marine cyanobacterium Acaryochloris with a unique pigment content and lifestyle.</title>
        <authorList>
            <person name="Partensky F."/>
            <person name="Six C."/>
            <person name="Ratin M."/>
            <person name="Garczarek L."/>
            <person name="Vaulot D."/>
            <person name="Probert I."/>
            <person name="Calteau A."/>
            <person name="Gourvil P."/>
            <person name="Marie D."/>
            <person name="Grebert T."/>
            <person name="Bouchier C."/>
            <person name="Le Panse S."/>
            <person name="Gachenot M."/>
            <person name="Rodriguez F."/>
            <person name="Garrido J.L."/>
        </authorList>
    </citation>
    <scope>NUCLEOTIDE SEQUENCE [LARGE SCALE GENOMIC DNA]</scope>
    <source>
        <strain evidence="1 2">RCC1774</strain>
    </source>
</reference>
<comment type="caution">
    <text evidence="1">The sequence shown here is derived from an EMBL/GenBank/DDBJ whole genome shotgun (WGS) entry which is preliminary data.</text>
</comment>
<organism evidence="1 2">
    <name type="scientific">Acaryochloris thomasi RCC1774</name>
    <dbReference type="NCBI Taxonomy" id="1764569"/>
    <lineage>
        <taxon>Bacteria</taxon>
        <taxon>Bacillati</taxon>
        <taxon>Cyanobacteriota</taxon>
        <taxon>Cyanophyceae</taxon>
        <taxon>Acaryochloridales</taxon>
        <taxon>Acaryochloridaceae</taxon>
        <taxon>Acaryochloris</taxon>
        <taxon>Acaryochloris thomasi</taxon>
    </lineage>
</organism>
<evidence type="ECO:0000313" key="2">
    <source>
        <dbReference type="Proteomes" id="UP000248857"/>
    </source>
</evidence>
<gene>
    <name evidence="1" type="ORF">C1752_14878</name>
</gene>
<proteinExistence type="predicted"/>
<evidence type="ECO:0000313" key="1">
    <source>
        <dbReference type="EMBL" id="PZD70265.1"/>
    </source>
</evidence>
<protein>
    <submittedName>
        <fullName evidence="1">Uncharacterized protein</fullName>
    </submittedName>
</protein>
<name>A0A2W1JEV0_9CYAN</name>
<accession>A0A2W1JEV0</accession>
<dbReference type="AlphaFoldDB" id="A0A2W1JEV0"/>
<dbReference type="EMBL" id="PQWO01000047">
    <property type="protein sequence ID" value="PZD70265.1"/>
    <property type="molecule type" value="Genomic_DNA"/>
</dbReference>
<dbReference type="Proteomes" id="UP000248857">
    <property type="component" value="Unassembled WGS sequence"/>
</dbReference>